<evidence type="ECO:0000313" key="7">
    <source>
        <dbReference type="EMBL" id="KYG71151.1"/>
    </source>
</evidence>
<dbReference type="NCBIfam" id="TIGR01961">
    <property type="entry name" value="NuoC_fam"/>
    <property type="match status" value="1"/>
</dbReference>
<dbReference type="EMBL" id="LQZQ01000052">
    <property type="protein sequence ID" value="KYG71151.1"/>
    <property type="molecule type" value="Genomic_DNA"/>
</dbReference>
<name>A0A150WXE3_ROSEK</name>
<keyword evidence="2 3" id="KW-0813">Transport</keyword>
<dbReference type="InterPro" id="IPR020396">
    <property type="entry name" value="NADH_UbQ_OxRdtase_CS"/>
</dbReference>
<feature type="domain" description="NADH:ubiquinone oxidoreductase 30kDa subunit" evidence="6">
    <location>
        <begin position="32"/>
        <end position="153"/>
    </location>
</feature>
<dbReference type="PROSITE" id="PS00542">
    <property type="entry name" value="COMPLEX1_30K"/>
    <property type="match status" value="1"/>
</dbReference>
<evidence type="ECO:0000313" key="8">
    <source>
        <dbReference type="Proteomes" id="UP000075583"/>
    </source>
</evidence>
<comment type="subcellular location">
    <subcellularLocation>
        <location evidence="3">Cell membrane</location>
        <topology evidence="3">Peripheral membrane protein</topology>
        <orientation evidence="3">Cytoplasmic side</orientation>
    </subcellularLocation>
</comment>
<protein>
    <recommendedName>
        <fullName evidence="3">NADH-quinone oxidoreductase subunit C</fullName>
        <ecNumber evidence="3">7.1.1.-</ecNumber>
    </recommendedName>
    <alternativeName>
        <fullName evidence="3">NADH dehydrogenase I subunit C</fullName>
    </alternativeName>
    <alternativeName>
        <fullName evidence="3">NDH-1 subunit C</fullName>
    </alternativeName>
</protein>
<evidence type="ECO:0000256" key="5">
    <source>
        <dbReference type="RuleBase" id="RU003582"/>
    </source>
</evidence>
<dbReference type="HAMAP" id="MF_01357">
    <property type="entry name" value="NDH1_NuoC"/>
    <property type="match status" value="1"/>
</dbReference>
<keyword evidence="3" id="KW-0472">Membrane</keyword>
<dbReference type="SUPFAM" id="SSF143243">
    <property type="entry name" value="Nqo5-like"/>
    <property type="match status" value="1"/>
</dbReference>
<dbReference type="Proteomes" id="UP000075583">
    <property type="component" value="Unassembled WGS sequence"/>
</dbReference>
<dbReference type="GO" id="GO:0008137">
    <property type="term" value="F:NADH dehydrogenase (ubiquinone) activity"/>
    <property type="evidence" value="ECO:0007669"/>
    <property type="project" value="InterPro"/>
</dbReference>
<comment type="subunit">
    <text evidence="3">NDH-1 is composed of 14 different subunits. Subunits NuoB, C, D, E, F, and G constitute the peripheral sector of the complex.</text>
</comment>
<evidence type="ECO:0000256" key="4">
    <source>
        <dbReference type="RuleBase" id="RU003456"/>
    </source>
</evidence>
<dbReference type="GO" id="GO:0048038">
    <property type="term" value="F:quinone binding"/>
    <property type="evidence" value="ECO:0007669"/>
    <property type="project" value="UniProtKB-KW"/>
</dbReference>
<comment type="catalytic activity">
    <reaction evidence="3 5">
        <text>a quinone + NADH + 5 H(+)(in) = a quinol + NAD(+) + 4 H(+)(out)</text>
        <dbReference type="Rhea" id="RHEA:57888"/>
        <dbReference type="ChEBI" id="CHEBI:15378"/>
        <dbReference type="ChEBI" id="CHEBI:24646"/>
        <dbReference type="ChEBI" id="CHEBI:57540"/>
        <dbReference type="ChEBI" id="CHEBI:57945"/>
        <dbReference type="ChEBI" id="CHEBI:132124"/>
    </reaction>
</comment>
<evidence type="ECO:0000259" key="6">
    <source>
        <dbReference type="Pfam" id="PF00329"/>
    </source>
</evidence>
<organism evidence="7 8">
    <name type="scientific">Roseivirga ehrenbergii (strain DSM 102268 / JCM 13514 / KCTC 12282 / NCIMB 14502 / KMM 6017)</name>
    <dbReference type="NCBI Taxonomy" id="279360"/>
    <lineage>
        <taxon>Bacteria</taxon>
        <taxon>Pseudomonadati</taxon>
        <taxon>Bacteroidota</taxon>
        <taxon>Cytophagia</taxon>
        <taxon>Cytophagales</taxon>
        <taxon>Roseivirgaceae</taxon>
        <taxon>Roseivirga</taxon>
    </lineage>
</organism>
<evidence type="ECO:0000256" key="1">
    <source>
        <dbReference type="ARBA" id="ARBA00007569"/>
    </source>
</evidence>
<dbReference type="EC" id="7.1.1.-" evidence="3"/>
<dbReference type="PANTHER" id="PTHR10884:SF14">
    <property type="entry name" value="NADH DEHYDROGENASE [UBIQUINONE] IRON-SULFUR PROTEIN 3, MITOCHONDRIAL"/>
    <property type="match status" value="1"/>
</dbReference>
<gene>
    <name evidence="3" type="primary">nuoC</name>
    <name evidence="7" type="ORF">MB14_11975</name>
</gene>
<dbReference type="PANTHER" id="PTHR10884">
    <property type="entry name" value="NADH DEHYDROGENASE UBIQUINONE IRON-SULFUR PROTEIN 3"/>
    <property type="match status" value="1"/>
</dbReference>
<keyword evidence="3 5" id="KW-0874">Quinone</keyword>
<keyword evidence="8" id="KW-1185">Reference proteome</keyword>
<evidence type="ECO:0000256" key="2">
    <source>
        <dbReference type="ARBA" id="ARBA00022448"/>
    </source>
</evidence>
<dbReference type="STRING" id="279360.MB14_11975"/>
<dbReference type="InterPro" id="IPR010218">
    <property type="entry name" value="NADH_DH_suC"/>
</dbReference>
<proteinExistence type="inferred from homology"/>
<dbReference type="InterPro" id="IPR037232">
    <property type="entry name" value="NADH_quin_OxRdtase_su_C/D-like"/>
</dbReference>
<dbReference type="GO" id="GO:0050136">
    <property type="term" value="F:NADH dehydrogenase (quinone) (non-electrogenic) activity"/>
    <property type="evidence" value="ECO:0007669"/>
    <property type="project" value="UniProtKB-UniRule"/>
</dbReference>
<reference evidence="7" key="1">
    <citation type="submission" date="2016-01" db="EMBL/GenBank/DDBJ databases">
        <title>Genome sequencing of Roseivirga ehrenbergii KMM 6017.</title>
        <authorList>
            <person name="Selvaratnam C."/>
            <person name="Thevarajoo S."/>
            <person name="Goh K.M."/>
            <person name="Ee R."/>
            <person name="Chan K.-G."/>
            <person name="Chong C.S."/>
        </authorList>
    </citation>
    <scope>NUCLEOTIDE SEQUENCE [LARGE SCALE GENOMIC DNA]</scope>
    <source>
        <strain evidence="7">KMM 6017</strain>
    </source>
</reference>
<evidence type="ECO:0000256" key="3">
    <source>
        <dbReference type="HAMAP-Rule" id="MF_01357"/>
    </source>
</evidence>
<dbReference type="Gene3D" id="3.30.460.80">
    <property type="entry name" value="NADH:ubiquinone oxidoreductase, 30kDa subunit"/>
    <property type="match status" value="1"/>
</dbReference>
<comment type="function">
    <text evidence="3">NDH-1 shuttles electrons from NADH, via FMN and iron-sulfur (Fe-S) centers, to quinones in the respiratory chain. The immediate electron acceptor for the enzyme in this species is believed to be a menaquinone. Couples the redox reaction to proton translocation (for every two electrons transferred, four hydrogen ions are translocated across the cytoplasmic membrane), and thus conserves the redox energy in a proton gradient.</text>
</comment>
<sequence>MNFEQILTHIKTSLGEGVILSTDENASPKAIIIHAENLVEVMGFLQKDNQLYFDSLSCITGLDNGSEANTMEMIYNLYSIPFDHHLMVKVELSREKPAIDSLCGLWKTADWQEREVYDMYGIHINNHPDLRRILMPADWEGFPLRKDYQEQEYYRGIKVEY</sequence>
<comment type="similarity">
    <text evidence="1 3 4">Belongs to the complex I 30 kDa subunit family.</text>
</comment>
<dbReference type="RefSeq" id="WP_062594249.1">
    <property type="nucleotide sequence ID" value="NZ_LQZQ01000052.1"/>
</dbReference>
<dbReference type="AlphaFoldDB" id="A0A150WXE3"/>
<keyword evidence="3 4" id="KW-0520">NAD</keyword>
<dbReference type="Pfam" id="PF00329">
    <property type="entry name" value="Complex1_30kDa"/>
    <property type="match status" value="1"/>
</dbReference>
<dbReference type="InterPro" id="IPR001268">
    <property type="entry name" value="NADH_UbQ_OxRdtase_30kDa_su"/>
</dbReference>
<comment type="caution">
    <text evidence="7">The sequence shown here is derived from an EMBL/GenBank/DDBJ whole genome shotgun (WGS) entry which is preliminary data.</text>
</comment>
<accession>A0A150WXE3</accession>
<dbReference type="GO" id="GO:0005886">
    <property type="term" value="C:plasma membrane"/>
    <property type="evidence" value="ECO:0007669"/>
    <property type="project" value="UniProtKB-SubCell"/>
</dbReference>
<dbReference type="OrthoDB" id="9803286at2"/>
<keyword evidence="3" id="KW-1003">Cell membrane</keyword>
<keyword evidence="3 4" id="KW-1278">Translocase</keyword>